<evidence type="ECO:0000313" key="1">
    <source>
        <dbReference type="EMBL" id="ABD43420.1"/>
    </source>
</evidence>
<dbReference type="Proteomes" id="UP000001943">
    <property type="component" value="Chromosome"/>
</dbReference>
<name>Q2GK93_ANAPZ</name>
<proteinExistence type="predicted"/>
<keyword evidence="2" id="KW-1185">Reference proteome</keyword>
<dbReference type="EMBL" id="CP000235">
    <property type="protein sequence ID" value="ABD43420.1"/>
    <property type="molecule type" value="Genomic_DNA"/>
</dbReference>
<evidence type="ECO:0000313" key="2">
    <source>
        <dbReference type="Proteomes" id="UP000001943"/>
    </source>
</evidence>
<protein>
    <submittedName>
        <fullName evidence="1">Uncharacterized protein</fullName>
    </submittedName>
</protein>
<dbReference type="HOGENOM" id="CLU_3401853_0_0_5"/>
<dbReference type="EnsemblBacteria" id="ABD43420">
    <property type="protein sequence ID" value="ABD43420"/>
    <property type="gene ID" value="APH_0620"/>
</dbReference>
<reference evidence="1 2" key="1">
    <citation type="journal article" date="2006" name="PLoS Genet.">
        <title>Comparative genomics of emerging human ehrlichiosis agents.</title>
        <authorList>
            <person name="Dunning Hotopp J.C."/>
            <person name="Lin M."/>
            <person name="Madupu R."/>
            <person name="Crabtree J."/>
            <person name="Angiuoli S.V."/>
            <person name="Eisen J.A."/>
            <person name="Seshadri R."/>
            <person name="Ren Q."/>
            <person name="Wu M."/>
            <person name="Utterback T.R."/>
            <person name="Smith S."/>
            <person name="Lewis M."/>
            <person name="Khouri H."/>
            <person name="Zhang C."/>
            <person name="Niu H."/>
            <person name="Lin Q."/>
            <person name="Ohashi N."/>
            <person name="Zhi N."/>
            <person name="Nelson W."/>
            <person name="Brinkac L.M."/>
            <person name="Dodson R.J."/>
            <person name="Rosovitz M.J."/>
            <person name="Sundaram J."/>
            <person name="Daugherty S.C."/>
            <person name="Davidsen T."/>
            <person name="Durkin A.S."/>
            <person name="Gwinn M."/>
            <person name="Haft D.H."/>
            <person name="Selengut J.D."/>
            <person name="Sullivan S.A."/>
            <person name="Zafar N."/>
            <person name="Zhou L."/>
            <person name="Benahmed F."/>
            <person name="Forberger H."/>
            <person name="Halpin R."/>
            <person name="Mulligan S."/>
            <person name="Robinson J."/>
            <person name="White O."/>
            <person name="Rikihisa Y."/>
            <person name="Tettelin H."/>
        </authorList>
    </citation>
    <scope>NUCLEOTIDE SEQUENCE [LARGE SCALE GENOMIC DNA]</scope>
    <source>
        <strain evidence="1 2">HZ</strain>
    </source>
</reference>
<dbReference type="AlphaFoldDB" id="Q2GK93"/>
<organism evidence="1 2">
    <name type="scientific">Anaplasma phagocytophilum (strain HZ)</name>
    <dbReference type="NCBI Taxonomy" id="212042"/>
    <lineage>
        <taxon>Bacteria</taxon>
        <taxon>Pseudomonadati</taxon>
        <taxon>Pseudomonadota</taxon>
        <taxon>Alphaproteobacteria</taxon>
        <taxon>Rickettsiales</taxon>
        <taxon>Anaplasmataceae</taxon>
        <taxon>Anaplasma</taxon>
        <taxon>phagocytophilum group</taxon>
    </lineage>
</organism>
<sequence>MRDSWITHVHQESLLMQHKLVVYAVYRSDA</sequence>
<accession>Q2GK93</accession>
<gene>
    <name evidence="1" type="ordered locus">APH_0620</name>
</gene>
<dbReference type="PaxDb" id="212042-APH_0620"/>
<dbReference type="KEGG" id="aph:APH_0620"/>